<dbReference type="Gene3D" id="2.60.40.10">
    <property type="entry name" value="Immunoglobulins"/>
    <property type="match status" value="1"/>
</dbReference>
<keyword evidence="2" id="KW-0472">Membrane</keyword>
<feature type="region of interest" description="Disordered" evidence="1">
    <location>
        <begin position="202"/>
        <end position="227"/>
    </location>
</feature>
<feature type="compositionally biased region" description="Basic and acidic residues" evidence="1">
    <location>
        <begin position="285"/>
        <end position="303"/>
    </location>
</feature>
<proteinExistence type="predicted"/>
<evidence type="ECO:0000313" key="3">
    <source>
        <dbReference type="Proteomes" id="UP000694843"/>
    </source>
</evidence>
<keyword evidence="3" id="KW-1185">Reference proteome</keyword>
<accession>A0A8B7NXQ9</accession>
<dbReference type="InterPro" id="IPR013783">
    <property type="entry name" value="Ig-like_fold"/>
</dbReference>
<feature type="compositionally biased region" description="Polar residues" evidence="1">
    <location>
        <begin position="242"/>
        <end position="262"/>
    </location>
</feature>
<dbReference type="InterPro" id="IPR036116">
    <property type="entry name" value="FN3_sf"/>
</dbReference>
<feature type="compositionally biased region" description="Basic and acidic residues" evidence="1">
    <location>
        <begin position="141"/>
        <end position="159"/>
    </location>
</feature>
<feature type="compositionally biased region" description="Basic and acidic residues" evidence="1">
    <location>
        <begin position="176"/>
        <end position="188"/>
    </location>
</feature>
<name>A0A8B7NXQ9_HYAAZ</name>
<keyword evidence="2" id="KW-1133">Transmembrane helix</keyword>
<dbReference type="SUPFAM" id="SSF49265">
    <property type="entry name" value="Fibronectin type III"/>
    <property type="match status" value="1"/>
</dbReference>
<gene>
    <name evidence="4" type="primary">LOC108675125</name>
</gene>
<feature type="region of interest" description="Disordered" evidence="1">
    <location>
        <begin position="124"/>
        <end position="188"/>
    </location>
</feature>
<protein>
    <submittedName>
        <fullName evidence="4">Uncharacterized protein LOC108675125</fullName>
    </submittedName>
</protein>
<keyword evidence="2" id="KW-0812">Transmembrane</keyword>
<dbReference type="Proteomes" id="UP000694843">
    <property type="component" value="Unplaced"/>
</dbReference>
<sequence length="318" mass="35336">MIGSSEPSSVVTARTKGRAPVAPPLFQFVTSNSTQATLYLTQWDSGGCPISHFVVQLRDSSNHWTTGSPTVWGGSSGQSRDDRNSPLWRDLRILIPMALSILALMATLVRICICVRRSKTLTKHNSAEDEVPEGGASKVAQDGHDSSMLREKQELENPVKTRSHFQRFPQPLPNADDGRNDYPGESDVYHYADSTYHLGAVSPIPQAPLSRPPYEARDGAYTEDTSQRSYATLVYQIPSLNNVDSPNAVEGSSSDENYTSAIPSKMSRDYRGQARPESSVVGLRGVDKRQADGERNRQWDNRQRRPPRHISFPTQCYE</sequence>
<dbReference type="GeneID" id="108675125"/>
<reference evidence="4" key="1">
    <citation type="submission" date="2025-08" db="UniProtKB">
        <authorList>
            <consortium name="RefSeq"/>
        </authorList>
    </citation>
    <scope>IDENTIFICATION</scope>
    <source>
        <tissue evidence="4">Whole organism</tissue>
    </source>
</reference>
<dbReference type="KEGG" id="hazt:108675125"/>
<feature type="region of interest" description="Disordered" evidence="1">
    <location>
        <begin position="242"/>
        <end position="318"/>
    </location>
</feature>
<evidence type="ECO:0000256" key="2">
    <source>
        <dbReference type="SAM" id="Phobius"/>
    </source>
</evidence>
<organism evidence="3 4">
    <name type="scientific">Hyalella azteca</name>
    <name type="common">Amphipod</name>
    <dbReference type="NCBI Taxonomy" id="294128"/>
    <lineage>
        <taxon>Eukaryota</taxon>
        <taxon>Metazoa</taxon>
        <taxon>Ecdysozoa</taxon>
        <taxon>Arthropoda</taxon>
        <taxon>Crustacea</taxon>
        <taxon>Multicrustacea</taxon>
        <taxon>Malacostraca</taxon>
        <taxon>Eumalacostraca</taxon>
        <taxon>Peracarida</taxon>
        <taxon>Amphipoda</taxon>
        <taxon>Senticaudata</taxon>
        <taxon>Talitrida</taxon>
        <taxon>Talitroidea</taxon>
        <taxon>Hyalellidae</taxon>
        <taxon>Hyalella</taxon>
    </lineage>
</organism>
<dbReference type="OrthoDB" id="6379740at2759"/>
<evidence type="ECO:0000256" key="1">
    <source>
        <dbReference type="SAM" id="MobiDB-lite"/>
    </source>
</evidence>
<evidence type="ECO:0000313" key="4">
    <source>
        <dbReference type="RefSeq" id="XP_018018599.1"/>
    </source>
</evidence>
<feature type="transmembrane region" description="Helical" evidence="2">
    <location>
        <begin position="93"/>
        <end position="113"/>
    </location>
</feature>
<dbReference type="AlphaFoldDB" id="A0A8B7NXQ9"/>
<dbReference type="RefSeq" id="XP_018018599.1">
    <property type="nucleotide sequence ID" value="XM_018163110.1"/>
</dbReference>